<dbReference type="STRING" id="200991.AUC31_09180"/>
<dbReference type="OrthoDB" id="1739831at2"/>
<dbReference type="RefSeq" id="WP_058382091.1">
    <property type="nucleotide sequence ID" value="NZ_CP013659.2"/>
</dbReference>
<evidence type="ECO:0000313" key="1">
    <source>
        <dbReference type="EMBL" id="ALS75384.1"/>
    </source>
</evidence>
<organism evidence="1 2">
    <name type="scientific">Planococcus rifietoensis</name>
    <dbReference type="NCBI Taxonomy" id="200991"/>
    <lineage>
        <taxon>Bacteria</taxon>
        <taxon>Bacillati</taxon>
        <taxon>Bacillota</taxon>
        <taxon>Bacilli</taxon>
        <taxon>Bacillales</taxon>
        <taxon>Caryophanaceae</taxon>
        <taxon>Planococcus</taxon>
    </lineage>
</organism>
<dbReference type="AlphaFoldDB" id="A0A0U2XS05"/>
<evidence type="ECO:0000313" key="2">
    <source>
        <dbReference type="Proteomes" id="UP000067683"/>
    </source>
</evidence>
<sequence length="133" mass="15450">MTTPKLDNCPSCGALFLRDQIACCLKCHQENETAFKKVYMFLQEHEHRNASLEDVHLFTGVSVHKISEFLREGRILTGDYPNLGYPCSHCKEIIHRHMLCEDCRLDFLRSANEILAEDGDWTNSNQAHWRLKN</sequence>
<proteinExistence type="predicted"/>
<accession>A0A0U2XS05</accession>
<dbReference type="KEGG" id="prt:AUC31_09180"/>
<name>A0A0U2XS05_9BACL</name>
<dbReference type="EMBL" id="CP013659">
    <property type="protein sequence ID" value="ALS75384.1"/>
    <property type="molecule type" value="Genomic_DNA"/>
</dbReference>
<gene>
    <name evidence="1" type="ORF">AUC31_09180</name>
</gene>
<dbReference type="Proteomes" id="UP000067683">
    <property type="component" value="Chromosome"/>
</dbReference>
<keyword evidence="2" id="KW-1185">Reference proteome</keyword>
<protein>
    <recommendedName>
        <fullName evidence="3">Flagellar protein</fullName>
    </recommendedName>
</protein>
<reference evidence="1" key="1">
    <citation type="submission" date="2016-01" db="EMBL/GenBank/DDBJ databases">
        <title>Complete genome of Planococcus rifietoensis type strain M8.</title>
        <authorList>
            <person name="See-Too W.S."/>
        </authorList>
    </citation>
    <scope>NUCLEOTIDE SEQUENCE [LARGE SCALE GENOMIC DNA]</scope>
    <source>
        <strain evidence="1">M8</strain>
    </source>
</reference>
<evidence type="ECO:0008006" key="3">
    <source>
        <dbReference type="Google" id="ProtNLM"/>
    </source>
</evidence>